<dbReference type="PANTHER" id="PTHR44360:SF1">
    <property type="entry name" value="DNAJ HOMOLOG SUBFAMILY B MEMBER 9"/>
    <property type="match status" value="1"/>
</dbReference>
<dbReference type="GO" id="GO:0005783">
    <property type="term" value="C:endoplasmic reticulum"/>
    <property type="evidence" value="ECO:0007669"/>
    <property type="project" value="TreeGrafter"/>
</dbReference>
<feature type="domain" description="J" evidence="2">
    <location>
        <begin position="5"/>
        <end position="63"/>
    </location>
</feature>
<dbReference type="GO" id="GO:0051087">
    <property type="term" value="F:protein-folding chaperone binding"/>
    <property type="evidence" value="ECO:0007669"/>
    <property type="project" value="TreeGrafter"/>
</dbReference>
<dbReference type="GO" id="GO:0036503">
    <property type="term" value="P:ERAD pathway"/>
    <property type="evidence" value="ECO:0007669"/>
    <property type="project" value="TreeGrafter"/>
</dbReference>
<dbReference type="CDD" id="cd06257">
    <property type="entry name" value="DnaJ"/>
    <property type="match status" value="1"/>
</dbReference>
<dbReference type="Gene3D" id="1.10.287.110">
    <property type="entry name" value="DnaJ domain"/>
    <property type="match status" value="1"/>
</dbReference>
<dbReference type="InterPro" id="IPR001623">
    <property type="entry name" value="DnaJ_domain"/>
</dbReference>
<protein>
    <recommendedName>
        <fullName evidence="2">J domain-containing protein</fullName>
    </recommendedName>
</protein>
<dbReference type="GO" id="GO:0051787">
    <property type="term" value="F:misfolded protein binding"/>
    <property type="evidence" value="ECO:0007669"/>
    <property type="project" value="TreeGrafter"/>
</dbReference>
<sequence>MNEQEACRILECTLEIGMDKDQLKRQYRKMCLKYHPDKNPDPATNSHFHQILSAYEYLYAELENDETFLPEPTEKSTTETISEKYIFLWNWIVQYTTDAFLPKIMQWLDRIDKDTLLEMYEWLCKKRKDVSEETSLISKTDLILQHIRSLLQSSLKKRIQHDKFVILYPSLADVFAANVYCHVENDHSYMIPTWMEESIFDLLPETDSTMGELIVQCIPKCPEGVYIDSKHHVHKHITLDFSELWDQDDSYEISTEIVGNLFTFTKGELLLRKTQTIVIPRRGIPCGNPQEIFDISKRSNVVLHINIKT</sequence>
<evidence type="ECO:0000259" key="2">
    <source>
        <dbReference type="PROSITE" id="PS50076"/>
    </source>
</evidence>
<reference evidence="3" key="1">
    <citation type="journal article" date="2020" name="Nature">
        <title>Giant virus diversity and host interactions through global metagenomics.</title>
        <authorList>
            <person name="Schulz F."/>
            <person name="Roux S."/>
            <person name="Paez-Espino D."/>
            <person name="Jungbluth S."/>
            <person name="Walsh D.A."/>
            <person name="Denef V.J."/>
            <person name="McMahon K.D."/>
            <person name="Konstantinidis K.T."/>
            <person name="Eloe-Fadrosh E.A."/>
            <person name="Kyrpides N.C."/>
            <person name="Woyke T."/>
        </authorList>
    </citation>
    <scope>NUCLEOTIDE SEQUENCE</scope>
    <source>
        <strain evidence="3">GVMAG-M-3300023184-16</strain>
    </source>
</reference>
<organism evidence="3">
    <name type="scientific">viral metagenome</name>
    <dbReference type="NCBI Taxonomy" id="1070528"/>
    <lineage>
        <taxon>unclassified sequences</taxon>
        <taxon>metagenomes</taxon>
        <taxon>organismal metagenomes</taxon>
    </lineage>
</organism>
<dbReference type="AlphaFoldDB" id="A0A6C0HUI2"/>
<dbReference type="SUPFAM" id="SSF46565">
    <property type="entry name" value="Chaperone J-domain"/>
    <property type="match status" value="1"/>
</dbReference>
<name>A0A6C0HUI2_9ZZZZ</name>
<evidence type="ECO:0000256" key="1">
    <source>
        <dbReference type="ARBA" id="ARBA00023186"/>
    </source>
</evidence>
<dbReference type="InterPro" id="IPR051948">
    <property type="entry name" value="Hsp70_co-chaperone_J-domain"/>
</dbReference>
<proteinExistence type="predicted"/>
<dbReference type="PANTHER" id="PTHR44360">
    <property type="entry name" value="DNAJ HOMOLOG SUBFAMILY B MEMBER 9"/>
    <property type="match status" value="1"/>
</dbReference>
<dbReference type="PROSITE" id="PS50076">
    <property type="entry name" value="DNAJ_2"/>
    <property type="match status" value="1"/>
</dbReference>
<dbReference type="EMBL" id="MN740016">
    <property type="protein sequence ID" value="QHT84209.1"/>
    <property type="molecule type" value="Genomic_DNA"/>
</dbReference>
<dbReference type="Pfam" id="PF00226">
    <property type="entry name" value="DnaJ"/>
    <property type="match status" value="1"/>
</dbReference>
<dbReference type="SMART" id="SM00271">
    <property type="entry name" value="DnaJ"/>
    <property type="match status" value="1"/>
</dbReference>
<keyword evidence="1" id="KW-0143">Chaperone</keyword>
<dbReference type="InterPro" id="IPR036869">
    <property type="entry name" value="J_dom_sf"/>
</dbReference>
<evidence type="ECO:0000313" key="3">
    <source>
        <dbReference type="EMBL" id="QHT84209.1"/>
    </source>
</evidence>
<accession>A0A6C0HUI2</accession>